<dbReference type="SUPFAM" id="SSF46785">
    <property type="entry name" value="Winged helix' DNA-binding domain"/>
    <property type="match status" value="1"/>
</dbReference>
<protein>
    <submittedName>
        <fullName evidence="6">Transcriptional regulator</fullName>
    </submittedName>
</protein>
<dbReference type="OrthoDB" id="4319317at2"/>
<dbReference type="PROSITE" id="PS51077">
    <property type="entry name" value="HTH_ICLR"/>
    <property type="match status" value="1"/>
</dbReference>
<evidence type="ECO:0000256" key="2">
    <source>
        <dbReference type="ARBA" id="ARBA00023125"/>
    </source>
</evidence>
<dbReference type="Pfam" id="PF01614">
    <property type="entry name" value="IclR_C"/>
    <property type="match status" value="2"/>
</dbReference>
<dbReference type="InterPro" id="IPR050707">
    <property type="entry name" value="HTH_MetabolicPath_Reg"/>
</dbReference>
<gene>
    <name evidence="6" type="ORF">CDES_06360</name>
</gene>
<dbReference type="RefSeq" id="WP_053544734.1">
    <property type="nucleotide sequence ID" value="NZ_CP009220.1"/>
</dbReference>
<organism evidence="6 7">
    <name type="scientific">Corynebacterium deserti GIMN1.010</name>
    <dbReference type="NCBI Taxonomy" id="931089"/>
    <lineage>
        <taxon>Bacteria</taxon>
        <taxon>Bacillati</taxon>
        <taxon>Actinomycetota</taxon>
        <taxon>Actinomycetes</taxon>
        <taxon>Mycobacteriales</taxon>
        <taxon>Corynebacteriaceae</taxon>
        <taxon>Corynebacterium</taxon>
    </lineage>
</organism>
<name>A0A0M5IP72_9CORY</name>
<keyword evidence="2" id="KW-0238">DNA-binding</keyword>
<dbReference type="GO" id="GO:0045892">
    <property type="term" value="P:negative regulation of DNA-templated transcription"/>
    <property type="evidence" value="ECO:0007669"/>
    <property type="project" value="TreeGrafter"/>
</dbReference>
<dbReference type="PATRIC" id="fig|931089.4.peg.1289"/>
<dbReference type="Gene3D" id="1.10.10.10">
    <property type="entry name" value="Winged helix-like DNA-binding domain superfamily/Winged helix DNA-binding domain"/>
    <property type="match status" value="1"/>
</dbReference>
<accession>A0A0M5IP72</accession>
<evidence type="ECO:0000256" key="3">
    <source>
        <dbReference type="ARBA" id="ARBA00023163"/>
    </source>
</evidence>
<evidence type="ECO:0000259" key="5">
    <source>
        <dbReference type="PROSITE" id="PS51078"/>
    </source>
</evidence>
<dbReference type="InterPro" id="IPR036390">
    <property type="entry name" value="WH_DNA-bd_sf"/>
</dbReference>
<dbReference type="AlphaFoldDB" id="A0A0M5IP72"/>
<dbReference type="InterPro" id="IPR014757">
    <property type="entry name" value="Tscrpt_reg_IclR_C"/>
</dbReference>
<dbReference type="Proteomes" id="UP000068067">
    <property type="component" value="Chromosome"/>
</dbReference>
<dbReference type="SMART" id="SM00346">
    <property type="entry name" value="HTH_ICLR"/>
    <property type="match status" value="1"/>
</dbReference>
<feature type="domain" description="HTH iclR-type" evidence="4">
    <location>
        <begin position="15"/>
        <end position="74"/>
    </location>
</feature>
<dbReference type="GO" id="GO:0003700">
    <property type="term" value="F:DNA-binding transcription factor activity"/>
    <property type="evidence" value="ECO:0007669"/>
    <property type="project" value="TreeGrafter"/>
</dbReference>
<dbReference type="EMBL" id="CP009220">
    <property type="protein sequence ID" value="ALC05694.1"/>
    <property type="molecule type" value="Genomic_DNA"/>
</dbReference>
<dbReference type="PANTHER" id="PTHR30136:SF39">
    <property type="entry name" value="TRANSCRIPTIONAL REGULATORY PROTEIN"/>
    <property type="match status" value="1"/>
</dbReference>
<dbReference type="SUPFAM" id="SSF55781">
    <property type="entry name" value="GAF domain-like"/>
    <property type="match status" value="1"/>
</dbReference>
<proteinExistence type="predicted"/>
<reference evidence="6 7" key="1">
    <citation type="submission" date="2014-08" db="EMBL/GenBank/DDBJ databases">
        <title>Complete genome sequence of Corynebacterium deserti GIMN1.010 (=DSM 45689), isolated from desert sand in western China.</title>
        <authorList>
            <person name="Ruckert C."/>
            <person name="Albersmeier A."/>
            <person name="Kalinowski J."/>
        </authorList>
    </citation>
    <scope>NUCLEOTIDE SEQUENCE [LARGE SCALE GENOMIC DNA]</scope>
    <source>
        <strain evidence="6 7">GIMN1.010</strain>
    </source>
</reference>
<dbReference type="InterPro" id="IPR036388">
    <property type="entry name" value="WH-like_DNA-bd_sf"/>
</dbReference>
<dbReference type="InterPro" id="IPR005471">
    <property type="entry name" value="Tscrpt_reg_IclR_N"/>
</dbReference>
<sequence>MGQQEIIDDSPESGIKVLDRTVLVLNVIAEQPRSLAELAAATDLPRATAHRLASALEVHGMLARSRDNRWTIGARLASLGARGADTLIDTAVPIMTELMERTGESVQLYRLTGTTRTCVASQEPQSGLKNVVPVGTRMPLNAGSAARVFAAYLPIASADAFSREELDHVRATGLAESVGERELGLASLSSPVFDSNGSMIAALSISGVAERLKPHPAAMWGTELIDAAERLGALL</sequence>
<dbReference type="STRING" id="931089.CDES_06360"/>
<evidence type="ECO:0000256" key="1">
    <source>
        <dbReference type="ARBA" id="ARBA00023015"/>
    </source>
</evidence>
<dbReference type="InterPro" id="IPR029016">
    <property type="entry name" value="GAF-like_dom_sf"/>
</dbReference>
<dbReference type="Pfam" id="PF09339">
    <property type="entry name" value="HTH_IclR"/>
    <property type="match status" value="1"/>
</dbReference>
<dbReference type="PROSITE" id="PS51078">
    <property type="entry name" value="ICLR_ED"/>
    <property type="match status" value="1"/>
</dbReference>
<dbReference type="GO" id="GO:0003677">
    <property type="term" value="F:DNA binding"/>
    <property type="evidence" value="ECO:0007669"/>
    <property type="project" value="UniProtKB-KW"/>
</dbReference>
<keyword evidence="7" id="KW-1185">Reference proteome</keyword>
<keyword evidence="3" id="KW-0804">Transcription</keyword>
<dbReference type="Gene3D" id="3.30.450.40">
    <property type="match status" value="1"/>
</dbReference>
<evidence type="ECO:0000313" key="7">
    <source>
        <dbReference type="Proteomes" id="UP000068067"/>
    </source>
</evidence>
<evidence type="ECO:0000313" key="6">
    <source>
        <dbReference type="EMBL" id="ALC05694.1"/>
    </source>
</evidence>
<keyword evidence="1" id="KW-0805">Transcription regulation</keyword>
<dbReference type="PANTHER" id="PTHR30136">
    <property type="entry name" value="HELIX-TURN-HELIX TRANSCRIPTIONAL REGULATOR, ICLR FAMILY"/>
    <property type="match status" value="1"/>
</dbReference>
<dbReference type="KEGG" id="cdx:CDES_06360"/>
<evidence type="ECO:0000259" key="4">
    <source>
        <dbReference type="PROSITE" id="PS51077"/>
    </source>
</evidence>
<feature type="domain" description="IclR-ED" evidence="5">
    <location>
        <begin position="75"/>
        <end position="235"/>
    </location>
</feature>